<reference evidence="9 10" key="1">
    <citation type="submission" date="2015-12" db="EMBL/GenBank/DDBJ databases">
        <title>Genome sequence of Aneurinibacillus soli.</title>
        <authorList>
            <person name="Lee J.S."/>
            <person name="Lee K.C."/>
            <person name="Kim K.K."/>
            <person name="Lee B.W."/>
        </authorList>
    </citation>
    <scope>NUCLEOTIDE SEQUENCE [LARGE SCALE GENOMIC DNA]</scope>
    <source>
        <strain evidence="9 10">CB4</strain>
    </source>
</reference>
<dbReference type="SUPFAM" id="SSF111369">
    <property type="entry name" value="HlyD-like secretion proteins"/>
    <property type="match status" value="2"/>
</dbReference>
<dbReference type="Proteomes" id="UP000217696">
    <property type="component" value="Chromosome"/>
</dbReference>
<proteinExistence type="inferred from homology"/>
<organism evidence="9 10">
    <name type="scientific">Aneurinibacillus soli</name>
    <dbReference type="NCBI Taxonomy" id="1500254"/>
    <lineage>
        <taxon>Bacteria</taxon>
        <taxon>Bacillati</taxon>
        <taxon>Bacillota</taxon>
        <taxon>Bacilli</taxon>
        <taxon>Bacillales</taxon>
        <taxon>Paenibacillaceae</taxon>
        <taxon>Aneurinibacillus group</taxon>
        <taxon>Aneurinibacillus</taxon>
    </lineage>
</organism>
<evidence type="ECO:0000256" key="3">
    <source>
        <dbReference type="ARBA" id="ARBA00023054"/>
    </source>
</evidence>
<dbReference type="KEGG" id="asoc:CB4_02620"/>
<feature type="chain" id="PRO_5043893010" evidence="6">
    <location>
        <begin position="30"/>
        <end position="461"/>
    </location>
</feature>
<dbReference type="InterPro" id="IPR058637">
    <property type="entry name" value="YknX-like_C"/>
</dbReference>
<dbReference type="Gene3D" id="2.40.50.100">
    <property type="match status" value="1"/>
</dbReference>
<evidence type="ECO:0000313" key="10">
    <source>
        <dbReference type="Proteomes" id="UP000217696"/>
    </source>
</evidence>
<evidence type="ECO:0000259" key="7">
    <source>
        <dbReference type="Pfam" id="PF25954"/>
    </source>
</evidence>
<gene>
    <name evidence="9" type="primary">mdtA</name>
    <name evidence="9" type="ORF">CB4_02620</name>
</gene>
<name>A0A0U5BJS0_9BACL</name>
<dbReference type="PROSITE" id="PS51257">
    <property type="entry name" value="PROKAR_LIPOPROTEIN"/>
    <property type="match status" value="1"/>
</dbReference>
<comment type="similarity">
    <text evidence="2">Belongs to the membrane fusion protein (MFP) (TC 8.A.1) family.</text>
</comment>
<keyword evidence="6" id="KW-0732">Signal</keyword>
<accession>A0A0U5BJS0</accession>
<dbReference type="InterPro" id="IPR050465">
    <property type="entry name" value="UPF0194_transport"/>
</dbReference>
<feature type="coiled-coil region" evidence="4">
    <location>
        <begin position="101"/>
        <end position="241"/>
    </location>
</feature>
<dbReference type="GO" id="GO:0016020">
    <property type="term" value="C:membrane"/>
    <property type="evidence" value="ECO:0007669"/>
    <property type="project" value="InterPro"/>
</dbReference>
<dbReference type="AlphaFoldDB" id="A0A0U5BJS0"/>
<comment type="subcellular location">
    <subcellularLocation>
        <location evidence="1">Cell envelope</location>
    </subcellularLocation>
</comment>
<evidence type="ECO:0000313" key="9">
    <source>
        <dbReference type="EMBL" id="BAU28446.1"/>
    </source>
</evidence>
<feature type="domain" description="CusB-like beta-barrel" evidence="7">
    <location>
        <begin position="283"/>
        <end position="355"/>
    </location>
</feature>
<dbReference type="InterPro" id="IPR058792">
    <property type="entry name" value="Beta-barrel_RND_2"/>
</dbReference>
<evidence type="ECO:0000256" key="1">
    <source>
        <dbReference type="ARBA" id="ARBA00004196"/>
    </source>
</evidence>
<dbReference type="InterPro" id="IPR006143">
    <property type="entry name" value="RND_pump_MFP"/>
</dbReference>
<evidence type="ECO:0000256" key="6">
    <source>
        <dbReference type="SAM" id="SignalP"/>
    </source>
</evidence>
<evidence type="ECO:0000259" key="8">
    <source>
        <dbReference type="Pfam" id="PF25989"/>
    </source>
</evidence>
<feature type="compositionally biased region" description="Basic residues" evidence="5">
    <location>
        <begin position="443"/>
        <end position="453"/>
    </location>
</feature>
<evidence type="ECO:0000256" key="5">
    <source>
        <dbReference type="SAM" id="MobiDB-lite"/>
    </source>
</evidence>
<feature type="region of interest" description="Disordered" evidence="5">
    <location>
        <begin position="433"/>
        <end position="461"/>
    </location>
</feature>
<dbReference type="Gene3D" id="2.40.30.170">
    <property type="match status" value="1"/>
</dbReference>
<dbReference type="Gene3D" id="2.40.420.20">
    <property type="match status" value="1"/>
</dbReference>
<evidence type="ECO:0000256" key="2">
    <source>
        <dbReference type="ARBA" id="ARBA00009477"/>
    </source>
</evidence>
<feature type="domain" description="YknX-like C-terminal permuted SH3-like" evidence="8">
    <location>
        <begin position="362"/>
        <end position="429"/>
    </location>
</feature>
<sequence>MRMNNKVVLTAIPLLASVALFSGCSNATAPNSSGGHKSRTVPIVASIVKMSPVGGDLVLTGQLTASLQTKVVSKLSGKVSKVYVQTGDIVSAGEKLVVIDTTDLQSQLAQQKAAVKTAQDQVAKARSDARNSSITANSSVDTAKSNVDQATATLQQAQVKLHQQQTLFASGAIPKQNVNDAQDAVTNAQLKVASAQQALQAAQATYQIAAPGGNSDAQKSIRIAEDQLAQAEASVSSIQTQISEAAVTSPISGIVASRDVEVGGFASGSQSVVTLVQNNPIKVVVNVPETVINEIKVGSPVKVSVSAAGNKTFDAKISRISPVEDTNSKSYPVEVNVNNSTGVLKPGMVAQATIGGLSKHDAIQVPADSIVQTPDGPEIFTIENGIAHQHLVKEGTISSNTIEIVSGLKSGDKIAILGQELLNEGSKVKEVSKDQLNAEFTKPSKKSGSHSKHQQSSGGSQ</sequence>
<dbReference type="NCBIfam" id="TIGR01730">
    <property type="entry name" value="RND_mfp"/>
    <property type="match status" value="1"/>
</dbReference>
<dbReference type="Gene3D" id="1.10.287.470">
    <property type="entry name" value="Helix hairpin bin"/>
    <property type="match status" value="2"/>
</dbReference>
<dbReference type="Pfam" id="PF25989">
    <property type="entry name" value="YknX_C"/>
    <property type="match status" value="1"/>
</dbReference>
<dbReference type="GO" id="GO:0030313">
    <property type="term" value="C:cell envelope"/>
    <property type="evidence" value="ECO:0007669"/>
    <property type="project" value="UniProtKB-SubCell"/>
</dbReference>
<dbReference type="Pfam" id="PF25954">
    <property type="entry name" value="Beta-barrel_RND_2"/>
    <property type="match status" value="1"/>
</dbReference>
<dbReference type="PANTHER" id="PTHR32347">
    <property type="entry name" value="EFFLUX SYSTEM COMPONENT YKNX-RELATED"/>
    <property type="match status" value="1"/>
</dbReference>
<protein>
    <submittedName>
        <fullName evidence="9">Multidrug resistance protein MdtA</fullName>
    </submittedName>
</protein>
<keyword evidence="10" id="KW-1185">Reference proteome</keyword>
<dbReference type="EMBL" id="AP017312">
    <property type="protein sequence ID" value="BAU28446.1"/>
    <property type="molecule type" value="Genomic_DNA"/>
</dbReference>
<dbReference type="GO" id="GO:0015562">
    <property type="term" value="F:efflux transmembrane transporter activity"/>
    <property type="evidence" value="ECO:0007669"/>
    <property type="project" value="InterPro"/>
</dbReference>
<keyword evidence="3 4" id="KW-0175">Coiled coil</keyword>
<evidence type="ECO:0000256" key="4">
    <source>
        <dbReference type="SAM" id="Coils"/>
    </source>
</evidence>
<feature type="signal peptide" evidence="6">
    <location>
        <begin position="1"/>
        <end position="29"/>
    </location>
</feature>